<dbReference type="InterPro" id="IPR022907">
    <property type="entry name" value="VapC_family"/>
</dbReference>
<organism evidence="10 11">
    <name type="scientific">Adonisia turfae CCMR0081</name>
    <dbReference type="NCBI Taxonomy" id="2292702"/>
    <lineage>
        <taxon>Bacteria</taxon>
        <taxon>Bacillati</taxon>
        <taxon>Cyanobacteriota</taxon>
        <taxon>Adonisia</taxon>
        <taxon>Adonisia turfae</taxon>
    </lineage>
</organism>
<keyword evidence="3 8" id="KW-0540">Nuclease</keyword>
<keyword evidence="2 8" id="KW-1277">Toxin-antitoxin system</keyword>
<dbReference type="PANTHER" id="PTHR33653">
    <property type="entry name" value="RIBONUCLEASE VAPC2"/>
    <property type="match status" value="1"/>
</dbReference>
<keyword evidence="4 8" id="KW-0479">Metal-binding</keyword>
<dbReference type="GO" id="GO:0016787">
    <property type="term" value="F:hydrolase activity"/>
    <property type="evidence" value="ECO:0007669"/>
    <property type="project" value="UniProtKB-KW"/>
</dbReference>
<dbReference type="PANTHER" id="PTHR33653:SF1">
    <property type="entry name" value="RIBONUCLEASE VAPC2"/>
    <property type="match status" value="1"/>
</dbReference>
<dbReference type="InterPro" id="IPR002716">
    <property type="entry name" value="PIN_dom"/>
</dbReference>
<comment type="caution">
    <text evidence="10">The sequence shown here is derived from an EMBL/GenBank/DDBJ whole genome shotgun (WGS) entry which is preliminary data.</text>
</comment>
<dbReference type="HAMAP" id="MF_00265">
    <property type="entry name" value="VapC_Nob1"/>
    <property type="match status" value="1"/>
</dbReference>
<dbReference type="InterPro" id="IPR050556">
    <property type="entry name" value="Type_II_TA_system_RNase"/>
</dbReference>
<evidence type="ECO:0000256" key="1">
    <source>
        <dbReference type="ARBA" id="ARBA00001946"/>
    </source>
</evidence>
<keyword evidence="8" id="KW-0800">Toxin</keyword>
<dbReference type="GO" id="GO:0000287">
    <property type="term" value="F:magnesium ion binding"/>
    <property type="evidence" value="ECO:0007669"/>
    <property type="project" value="UniProtKB-UniRule"/>
</dbReference>
<dbReference type="CDD" id="cd18745">
    <property type="entry name" value="PIN_VapC4-5_FitB-like"/>
    <property type="match status" value="1"/>
</dbReference>
<keyword evidence="6 8" id="KW-0460">Magnesium</keyword>
<dbReference type="Gene3D" id="3.40.50.1010">
    <property type="entry name" value="5'-nuclease"/>
    <property type="match status" value="1"/>
</dbReference>
<evidence type="ECO:0000256" key="5">
    <source>
        <dbReference type="ARBA" id="ARBA00022801"/>
    </source>
</evidence>
<protein>
    <recommendedName>
        <fullName evidence="8">Ribonuclease VapC</fullName>
        <shortName evidence="8">RNase VapC</shortName>
        <ecNumber evidence="8">3.1.-.-</ecNumber>
    </recommendedName>
    <alternativeName>
        <fullName evidence="8">Toxin VapC</fullName>
    </alternativeName>
</protein>
<dbReference type="GO" id="GO:0090729">
    <property type="term" value="F:toxin activity"/>
    <property type="evidence" value="ECO:0007669"/>
    <property type="project" value="UniProtKB-KW"/>
</dbReference>
<dbReference type="Proteomes" id="UP000481033">
    <property type="component" value="Unassembled WGS sequence"/>
</dbReference>
<evidence type="ECO:0000259" key="9">
    <source>
        <dbReference type="Pfam" id="PF01850"/>
    </source>
</evidence>
<dbReference type="GO" id="GO:0004540">
    <property type="term" value="F:RNA nuclease activity"/>
    <property type="evidence" value="ECO:0007669"/>
    <property type="project" value="InterPro"/>
</dbReference>
<feature type="binding site" evidence="8">
    <location>
        <position position="98"/>
    </location>
    <ligand>
        <name>Mg(2+)</name>
        <dbReference type="ChEBI" id="CHEBI:18420"/>
    </ligand>
</feature>
<evidence type="ECO:0000256" key="3">
    <source>
        <dbReference type="ARBA" id="ARBA00022722"/>
    </source>
</evidence>
<dbReference type="SUPFAM" id="SSF88723">
    <property type="entry name" value="PIN domain-like"/>
    <property type="match status" value="1"/>
</dbReference>
<evidence type="ECO:0000256" key="7">
    <source>
        <dbReference type="ARBA" id="ARBA00038093"/>
    </source>
</evidence>
<name>A0A6M0RUV6_9CYAN</name>
<feature type="domain" description="PIN" evidence="9">
    <location>
        <begin position="3"/>
        <end position="124"/>
    </location>
</feature>
<evidence type="ECO:0000256" key="6">
    <source>
        <dbReference type="ARBA" id="ARBA00022842"/>
    </source>
</evidence>
<dbReference type="Pfam" id="PF01850">
    <property type="entry name" value="PIN"/>
    <property type="match status" value="1"/>
</dbReference>
<dbReference type="AlphaFoldDB" id="A0A6M0RUV6"/>
<comment type="function">
    <text evidence="8">Toxic component of a toxin-antitoxin (TA) system. An RNase.</text>
</comment>
<feature type="binding site" evidence="8">
    <location>
        <position position="6"/>
    </location>
    <ligand>
        <name>Mg(2+)</name>
        <dbReference type="ChEBI" id="CHEBI:18420"/>
    </ligand>
</feature>
<evidence type="ECO:0000313" key="10">
    <source>
        <dbReference type="EMBL" id="NEZ59583.1"/>
    </source>
</evidence>
<evidence type="ECO:0000256" key="2">
    <source>
        <dbReference type="ARBA" id="ARBA00022649"/>
    </source>
</evidence>
<evidence type="ECO:0000256" key="8">
    <source>
        <dbReference type="HAMAP-Rule" id="MF_00265"/>
    </source>
</evidence>
<sequence>MLYLLDTNTCIAYLNRSSQLVYENLFAQSPDDVCICDVVKFELYYGAYRSKRKTKNLANLRILFTEFASLPFDGKAAAICGAVRADLQDKGTPIGAYDLQIAAIALANELTLVTHNTREFVRVPNLKLVDWQ</sequence>
<reference evidence="10 11" key="1">
    <citation type="journal article" date="2020" name="Microb. Ecol.">
        <title>Ecogenomics of the Marine Benthic Filamentous Cyanobacterium Adonisia.</title>
        <authorList>
            <person name="Walter J.M."/>
            <person name="Coutinho F.H."/>
            <person name="Leomil L."/>
            <person name="Hargreaves P.I."/>
            <person name="Campeao M.E."/>
            <person name="Vieira V.V."/>
            <person name="Silva B.S."/>
            <person name="Fistarol G.O."/>
            <person name="Salomon P.S."/>
            <person name="Sawabe T."/>
            <person name="Mino S."/>
            <person name="Hosokawa M."/>
            <person name="Miyashita H."/>
            <person name="Maruyama F."/>
            <person name="van Verk M.C."/>
            <person name="Dutilh B.E."/>
            <person name="Thompson C.C."/>
            <person name="Thompson F.L."/>
        </authorList>
    </citation>
    <scope>NUCLEOTIDE SEQUENCE [LARGE SCALE GENOMIC DNA]</scope>
    <source>
        <strain evidence="10 11">CCMR0081</strain>
    </source>
</reference>
<comment type="similarity">
    <text evidence="7 8">Belongs to the PINc/VapC protein family.</text>
</comment>
<dbReference type="EC" id="3.1.-.-" evidence="8"/>
<proteinExistence type="inferred from homology"/>
<evidence type="ECO:0000256" key="4">
    <source>
        <dbReference type="ARBA" id="ARBA00022723"/>
    </source>
</evidence>
<dbReference type="InterPro" id="IPR029060">
    <property type="entry name" value="PIN-like_dom_sf"/>
</dbReference>
<dbReference type="EMBL" id="QXHD01000004">
    <property type="protein sequence ID" value="NEZ59583.1"/>
    <property type="molecule type" value="Genomic_DNA"/>
</dbReference>
<gene>
    <name evidence="8" type="primary">vapC</name>
    <name evidence="10" type="ORF">DXZ20_28865</name>
</gene>
<accession>A0A6M0RUV6</accession>
<keyword evidence="5 8" id="KW-0378">Hydrolase</keyword>
<comment type="cofactor">
    <cofactor evidence="1 8">
        <name>Mg(2+)</name>
        <dbReference type="ChEBI" id="CHEBI:18420"/>
    </cofactor>
</comment>
<evidence type="ECO:0000313" key="11">
    <source>
        <dbReference type="Proteomes" id="UP000481033"/>
    </source>
</evidence>
<keyword evidence="11" id="KW-1185">Reference proteome</keyword>